<dbReference type="Proteomes" id="UP000050509">
    <property type="component" value="Unassembled WGS sequence"/>
</dbReference>
<dbReference type="Pfam" id="PF07221">
    <property type="entry name" value="GlcNAc_2-epim"/>
    <property type="match status" value="1"/>
</dbReference>
<keyword evidence="2" id="KW-0413">Isomerase</keyword>
<evidence type="ECO:0000256" key="1">
    <source>
        <dbReference type="ARBA" id="ARBA00008558"/>
    </source>
</evidence>
<evidence type="ECO:0000256" key="2">
    <source>
        <dbReference type="ARBA" id="ARBA00023235"/>
    </source>
</evidence>
<dbReference type="PATRIC" id="fig|186479.3.peg.4613"/>
<comment type="caution">
    <text evidence="3">The sequence shown here is derived from an EMBL/GenBank/DDBJ whole genome shotgun (WGS) entry which is preliminary data.</text>
</comment>
<protein>
    <submittedName>
        <fullName evidence="3">N-acylglucosamine 2-epimerase</fullName>
    </submittedName>
</protein>
<keyword evidence="4" id="KW-1185">Reference proteome</keyword>
<evidence type="ECO:0000313" key="3">
    <source>
        <dbReference type="EMBL" id="KPV48881.1"/>
    </source>
</evidence>
<evidence type="ECO:0000313" key="4">
    <source>
        <dbReference type="Proteomes" id="UP000050509"/>
    </source>
</evidence>
<comment type="similarity">
    <text evidence="1">Belongs to the N-acylglucosamine 2-epimerase family.</text>
</comment>
<accession>A0A0P9H4G9</accession>
<proteinExistence type="inferred from homology"/>
<dbReference type="InterPro" id="IPR010819">
    <property type="entry name" value="AGE/CE"/>
</dbReference>
<dbReference type="AlphaFoldDB" id="A0A0P9H4G9"/>
<dbReference type="Gene3D" id="1.50.10.10">
    <property type="match status" value="1"/>
</dbReference>
<dbReference type="GO" id="GO:0005975">
    <property type="term" value="P:carbohydrate metabolic process"/>
    <property type="evidence" value="ECO:0007669"/>
    <property type="project" value="InterPro"/>
</dbReference>
<sequence length="327" mass="37122">YNEFERRPEFLDAARLGVEFIQRHAFDPQGRIYFSLTREGLPFFFQRKPYAAVFVQMALLEYGKATGDQALLKQAAELFWRIVAWMDDPALLERPALAGQVPTSNLANHLVLGLLAADMAQTFPEERYRAVIQSSIDGTLRHYDPARRIFVENRALDDRDLSDWPEGRLFNPGHSIEAAWILLHMLRTFPNPAQQQIALDAIEGSLELGWDADYGGLFYFMDLAGRPTLQLESTMKLWWPHTEAIYALVLAYTLSGEARWLPWLARVDAYSYAHFADPAHGEWFGYCDRRGDLALASKGGSYKGFFHVPRALLFSIQAIEATSGGAR</sequence>
<dbReference type="InterPro" id="IPR012341">
    <property type="entry name" value="6hp_glycosidase-like_sf"/>
</dbReference>
<organism evidence="3 4">
    <name type="scientific">Kouleothrix aurantiaca</name>
    <dbReference type="NCBI Taxonomy" id="186479"/>
    <lineage>
        <taxon>Bacteria</taxon>
        <taxon>Bacillati</taxon>
        <taxon>Chloroflexota</taxon>
        <taxon>Chloroflexia</taxon>
        <taxon>Chloroflexales</taxon>
        <taxon>Roseiflexineae</taxon>
        <taxon>Roseiflexaceae</taxon>
        <taxon>Kouleothrix</taxon>
    </lineage>
</organism>
<dbReference type="EMBL" id="LJCR01002333">
    <property type="protein sequence ID" value="KPV48881.1"/>
    <property type="molecule type" value="Genomic_DNA"/>
</dbReference>
<dbReference type="InterPro" id="IPR008928">
    <property type="entry name" value="6-hairpin_glycosidase_sf"/>
</dbReference>
<dbReference type="PANTHER" id="PTHR15108">
    <property type="entry name" value="N-ACYLGLUCOSAMINE-2-EPIMERASE"/>
    <property type="match status" value="1"/>
</dbReference>
<feature type="non-terminal residue" evidence="3">
    <location>
        <position position="1"/>
    </location>
</feature>
<dbReference type="GO" id="GO:0016853">
    <property type="term" value="F:isomerase activity"/>
    <property type="evidence" value="ECO:0007669"/>
    <property type="project" value="UniProtKB-KW"/>
</dbReference>
<name>A0A0P9H4G9_9CHLR</name>
<gene>
    <name evidence="3" type="ORF">SE17_35680</name>
</gene>
<reference evidence="3 4" key="1">
    <citation type="submission" date="2015-09" db="EMBL/GenBank/DDBJ databases">
        <title>Draft genome sequence of Kouleothrix aurantiaca JCM 19913.</title>
        <authorList>
            <person name="Hemp J."/>
        </authorList>
    </citation>
    <scope>NUCLEOTIDE SEQUENCE [LARGE SCALE GENOMIC DNA]</scope>
    <source>
        <strain evidence="3 4">COM-B</strain>
    </source>
</reference>
<dbReference type="SUPFAM" id="SSF48208">
    <property type="entry name" value="Six-hairpin glycosidases"/>
    <property type="match status" value="1"/>
</dbReference>